<dbReference type="SMART" id="SM00947">
    <property type="entry name" value="Pro_CA"/>
    <property type="match status" value="1"/>
</dbReference>
<dbReference type="PROSITE" id="PS00704">
    <property type="entry name" value="PROK_CO2_ANHYDRASE_1"/>
    <property type="match status" value="1"/>
</dbReference>
<feature type="binding site" evidence="6">
    <location>
        <position position="98"/>
    </location>
    <ligand>
        <name>Zn(2+)</name>
        <dbReference type="ChEBI" id="CHEBI:29105"/>
    </ligand>
</feature>
<dbReference type="Proteomes" id="UP000253490">
    <property type="component" value="Unassembled WGS sequence"/>
</dbReference>
<keyword evidence="3 6" id="KW-0862">Zinc</keyword>
<evidence type="ECO:0000256" key="3">
    <source>
        <dbReference type="ARBA" id="ARBA00022833"/>
    </source>
</evidence>
<evidence type="ECO:0000256" key="4">
    <source>
        <dbReference type="ARBA" id="ARBA00023239"/>
    </source>
</evidence>
<dbReference type="PANTHER" id="PTHR11002:SF79">
    <property type="entry name" value="CARBONIC ANHYDRASE 2"/>
    <property type="match status" value="1"/>
</dbReference>
<keyword evidence="9" id="KW-1185">Reference proteome</keyword>
<keyword evidence="6" id="KW-0479">Metal-binding</keyword>
<comment type="similarity">
    <text evidence="1 7">Belongs to the beta-class carbonic anhydrase family.</text>
</comment>
<comment type="catalytic activity">
    <reaction evidence="5 7">
        <text>hydrogencarbonate + H(+) = CO2 + H2O</text>
        <dbReference type="Rhea" id="RHEA:10748"/>
        <dbReference type="ChEBI" id="CHEBI:15377"/>
        <dbReference type="ChEBI" id="CHEBI:15378"/>
        <dbReference type="ChEBI" id="CHEBI:16526"/>
        <dbReference type="ChEBI" id="CHEBI:17544"/>
        <dbReference type="EC" id="4.2.1.1"/>
    </reaction>
</comment>
<dbReference type="SUPFAM" id="SSF53056">
    <property type="entry name" value="beta-carbonic anhydrase, cab"/>
    <property type="match status" value="1"/>
</dbReference>
<dbReference type="GO" id="GO:0008270">
    <property type="term" value="F:zinc ion binding"/>
    <property type="evidence" value="ECO:0007669"/>
    <property type="project" value="UniProtKB-UniRule"/>
</dbReference>
<comment type="caution">
    <text evidence="8">The sequence shown here is derived from an EMBL/GenBank/DDBJ whole genome shotgun (WGS) entry which is preliminary data.</text>
</comment>
<comment type="cofactor">
    <cofactor evidence="6">
        <name>Zn(2+)</name>
        <dbReference type="ChEBI" id="CHEBI:29105"/>
    </cofactor>
    <text evidence="6">Binds 1 zinc ion per subunit.</text>
</comment>
<name>A0A366I9L2_9FIRM</name>
<feature type="binding site" evidence="6">
    <location>
        <position position="152"/>
    </location>
    <ligand>
        <name>Zn(2+)</name>
        <dbReference type="ChEBI" id="CHEBI:29105"/>
    </ligand>
</feature>
<dbReference type="InterPro" id="IPR015892">
    <property type="entry name" value="Carbonic_anhydrase_CS"/>
</dbReference>
<dbReference type="RefSeq" id="WP_242981697.1">
    <property type="nucleotide sequence ID" value="NZ_QNRX01000005.1"/>
</dbReference>
<dbReference type="CDD" id="cd03378">
    <property type="entry name" value="beta_CA_cladeC"/>
    <property type="match status" value="1"/>
</dbReference>
<dbReference type="Pfam" id="PF00484">
    <property type="entry name" value="Pro_CA"/>
    <property type="match status" value="1"/>
</dbReference>
<dbReference type="InterPro" id="IPR036874">
    <property type="entry name" value="Carbonic_anhydrase_sf"/>
</dbReference>
<dbReference type="PROSITE" id="PS00705">
    <property type="entry name" value="PROK_CO2_ANHYDRASE_2"/>
    <property type="match status" value="1"/>
</dbReference>
<dbReference type="AlphaFoldDB" id="A0A366I9L2"/>
<evidence type="ECO:0000313" key="8">
    <source>
        <dbReference type="EMBL" id="RBP66631.1"/>
    </source>
</evidence>
<sequence length="248" mass="26793">MNNTNTLSTLLIAALLTAVFTGCTPQKIIGVNEPVIDQNVEVYENPTVSSAEDAIKLLKEGNKRFVNNELANYDLSHTRRSELTEGQKPFAVVVTCSDSRVVPEHLLDQGLGDLFVIRVAGNILDEAEIGSIEYAVDHLGSPLVVILGHESCGAVTTAVAKAEKPAETHTTENIDAFLDNIEPAVAKAKKTELKGKELIEKAIDINVELSVDQLLEESNIVKEGVDAGKIKVVGAKYLLTSGDVEWFE</sequence>
<protein>
    <recommendedName>
        <fullName evidence="2 7">Carbonic anhydrase</fullName>
        <ecNumber evidence="2 7">4.2.1.1</ecNumber>
    </recommendedName>
    <alternativeName>
        <fullName evidence="7">Carbonate dehydratase</fullName>
    </alternativeName>
</protein>
<organism evidence="8 9">
    <name type="scientific">Alkalibaculum bacchi</name>
    <dbReference type="NCBI Taxonomy" id="645887"/>
    <lineage>
        <taxon>Bacteria</taxon>
        <taxon>Bacillati</taxon>
        <taxon>Bacillota</taxon>
        <taxon>Clostridia</taxon>
        <taxon>Eubacteriales</taxon>
        <taxon>Eubacteriaceae</taxon>
        <taxon>Alkalibaculum</taxon>
    </lineage>
</organism>
<dbReference type="EMBL" id="QNRX01000005">
    <property type="protein sequence ID" value="RBP66631.1"/>
    <property type="molecule type" value="Genomic_DNA"/>
</dbReference>
<evidence type="ECO:0000256" key="2">
    <source>
        <dbReference type="ARBA" id="ARBA00012925"/>
    </source>
</evidence>
<dbReference type="InterPro" id="IPR001765">
    <property type="entry name" value="Carbonic_anhydrase"/>
</dbReference>
<dbReference type="GO" id="GO:0004089">
    <property type="term" value="F:carbonate dehydratase activity"/>
    <property type="evidence" value="ECO:0007669"/>
    <property type="project" value="UniProtKB-UniRule"/>
</dbReference>
<feature type="binding site" evidence="6">
    <location>
        <position position="96"/>
    </location>
    <ligand>
        <name>Zn(2+)</name>
        <dbReference type="ChEBI" id="CHEBI:29105"/>
    </ligand>
</feature>
<dbReference type="EC" id="4.2.1.1" evidence="2 7"/>
<dbReference type="Gene3D" id="3.40.1050.10">
    <property type="entry name" value="Carbonic anhydrase"/>
    <property type="match status" value="1"/>
</dbReference>
<evidence type="ECO:0000256" key="7">
    <source>
        <dbReference type="RuleBase" id="RU003956"/>
    </source>
</evidence>
<dbReference type="GO" id="GO:0015976">
    <property type="term" value="P:carbon utilization"/>
    <property type="evidence" value="ECO:0007669"/>
    <property type="project" value="InterPro"/>
</dbReference>
<comment type="function">
    <text evidence="7">Reversible hydration of carbon dioxide.</text>
</comment>
<feature type="binding site" evidence="6">
    <location>
        <position position="149"/>
    </location>
    <ligand>
        <name>Zn(2+)</name>
        <dbReference type="ChEBI" id="CHEBI:29105"/>
    </ligand>
</feature>
<reference evidence="8 9" key="1">
    <citation type="submission" date="2018-06" db="EMBL/GenBank/DDBJ databases">
        <title>Genomic Encyclopedia of Type Strains, Phase IV (KMG-IV): sequencing the most valuable type-strain genomes for metagenomic binning, comparative biology and taxonomic classification.</title>
        <authorList>
            <person name="Goeker M."/>
        </authorList>
    </citation>
    <scope>NUCLEOTIDE SEQUENCE [LARGE SCALE GENOMIC DNA]</scope>
    <source>
        <strain evidence="8 9">DSM 22112</strain>
    </source>
</reference>
<evidence type="ECO:0000256" key="5">
    <source>
        <dbReference type="ARBA" id="ARBA00048348"/>
    </source>
</evidence>
<evidence type="ECO:0000313" key="9">
    <source>
        <dbReference type="Proteomes" id="UP000253490"/>
    </source>
</evidence>
<keyword evidence="4 7" id="KW-0456">Lyase</keyword>
<evidence type="ECO:0000256" key="6">
    <source>
        <dbReference type="PIRSR" id="PIRSR601765-1"/>
    </source>
</evidence>
<gene>
    <name evidence="8" type="ORF">DES36_10510</name>
</gene>
<proteinExistence type="inferred from homology"/>
<evidence type="ECO:0000256" key="1">
    <source>
        <dbReference type="ARBA" id="ARBA00006217"/>
    </source>
</evidence>
<accession>A0A366I9L2</accession>
<dbReference type="PANTHER" id="PTHR11002">
    <property type="entry name" value="CARBONIC ANHYDRASE"/>
    <property type="match status" value="1"/>
</dbReference>